<sequence length="41" mass="4520">MFGTVQVGEWAFDVNWGDDRELAAVTLHRLALEQAGKVMTG</sequence>
<accession>A0ABY9G970</accession>
<dbReference type="Gene3D" id="3.30.2020.10">
    <property type="entry name" value="NE0471-like N-terminal domain"/>
    <property type="match status" value="1"/>
</dbReference>
<organism evidence="1 2">
    <name type="scientific">Pseudomonas hefeiensis</name>
    <dbReference type="NCBI Taxonomy" id="2738125"/>
    <lineage>
        <taxon>Bacteria</taxon>
        <taxon>Pseudomonadati</taxon>
        <taxon>Pseudomonadota</taxon>
        <taxon>Gammaproteobacteria</taxon>
        <taxon>Pseudomonadales</taxon>
        <taxon>Pseudomonadaceae</taxon>
        <taxon>Pseudomonas</taxon>
    </lineage>
</organism>
<dbReference type="Proteomes" id="UP001230339">
    <property type="component" value="Chromosome"/>
</dbReference>
<gene>
    <name evidence="1" type="ORF">PSH57_23765</name>
</gene>
<proteinExistence type="predicted"/>
<evidence type="ECO:0000313" key="1">
    <source>
        <dbReference type="EMBL" id="WLH11833.1"/>
    </source>
</evidence>
<keyword evidence="2" id="KW-1185">Reference proteome</keyword>
<name>A0ABY9G970_9PSED</name>
<evidence type="ECO:0000313" key="2">
    <source>
        <dbReference type="Proteomes" id="UP001230339"/>
    </source>
</evidence>
<reference evidence="1 2" key="1">
    <citation type="submission" date="2023-02" db="EMBL/GenBank/DDBJ databases">
        <title>Evolution of Hrp T3SS in non-pathogenic Pseudomonas fluorescens.</title>
        <authorList>
            <person name="Liao K."/>
            <person name="Wei H."/>
            <person name="Gu Y."/>
        </authorList>
    </citation>
    <scope>NUCLEOTIDE SEQUENCE [LARGE SCALE GENOMIC DNA]</scope>
    <source>
        <strain evidence="1 2">FP205</strain>
    </source>
</reference>
<dbReference type="EMBL" id="CP117449">
    <property type="protein sequence ID" value="WLH11833.1"/>
    <property type="molecule type" value="Genomic_DNA"/>
</dbReference>
<dbReference type="InterPro" id="IPR036782">
    <property type="entry name" value="NE0471-like_N"/>
</dbReference>
<dbReference type="RefSeq" id="WP_305385833.1">
    <property type="nucleotide sequence ID" value="NZ_CP117426.1"/>
</dbReference>
<protein>
    <submittedName>
        <fullName evidence="1">Uncharacterized protein</fullName>
    </submittedName>
</protein>